<accession>A0ABP0LUW3</accession>
<name>A0ABP0LUW3_9DINO</name>
<dbReference type="InterPro" id="IPR003593">
    <property type="entry name" value="AAA+_ATPase"/>
</dbReference>
<dbReference type="Gene3D" id="3.40.50.300">
    <property type="entry name" value="P-loop containing nucleotide triphosphate hydrolases"/>
    <property type="match status" value="1"/>
</dbReference>
<keyword evidence="5 7" id="KW-1133">Transmembrane helix</keyword>
<comment type="subcellular location">
    <subcellularLocation>
        <location evidence="1">Membrane</location>
        <topology evidence="1">Multi-pass membrane protein</topology>
    </subcellularLocation>
</comment>
<feature type="transmembrane region" description="Helical" evidence="7">
    <location>
        <begin position="313"/>
        <end position="337"/>
    </location>
</feature>
<dbReference type="SUPFAM" id="SSF52540">
    <property type="entry name" value="P-loop containing nucleoside triphosphate hydrolases"/>
    <property type="match status" value="1"/>
</dbReference>
<dbReference type="InterPro" id="IPR003439">
    <property type="entry name" value="ABC_transporter-like_ATP-bd"/>
</dbReference>
<feature type="domain" description="ABC transmembrane type-1" evidence="9">
    <location>
        <begin position="35"/>
        <end position="383"/>
    </location>
</feature>
<sequence length="680" mass="74973">MSENGDYESVSDTSAEEAAFEVLSQTSWLEKICLFVGGFLALLQGASAPLIAMWIGQAINILTTSSAGMILENIRGVLLAIAALALAQFLTAWAWQTCLMWASSNQALRWPVLWRTCSEEVDLPGLAENIRVRIFTQEMDIAMVQIFMSAGLGFLIASLGQFVSGLVVAFLHGWQLTLIATSSHLGHHEGTSLTWYEEHVCATLPFLICTGHGFAKQLERQATEQAKDFAKASTVAEESLMGVRHLAQLMRTLDSDGMTRVWDQKPMKWISGSLPLRLPCTVAAFGTEEFQQRRFGAHLDTARRGGVRSGIRIGIFWGLQNFSFAVLYAVTLWFGGHVLIAGRMKDHQDAQVNGGDVIVVLIALITGMTGISTFSGYAPGLFKAVASAKSLKEMIRWKDRDIEPDHFWDEEASPSLADLQSIEFRSVVFNYPLQPEKVVLSKLSFFISKGQKVAFVGESGCGKSTTIQLILRFYDPKSGEIVINGTPLQRLPVRSWRRMLGYVGQHPVLFATSAMENIKASGQSASGYIIHVADRVLHGFGLFRVGEQMEKLYEHAGGMLSGGQRQRVAIARALARKPKALLLDEATSALDNESERMVQETLDCLEETLGRALTTISIAHRLTTIAKSDMIYMLKEGHVCEQGTHQELLGRASSGFLWNLRGPTDLRFLSSLHAEQILKL</sequence>
<dbReference type="Pfam" id="PF00664">
    <property type="entry name" value="ABC_membrane"/>
    <property type="match status" value="2"/>
</dbReference>
<dbReference type="Proteomes" id="UP001642484">
    <property type="component" value="Unassembled WGS sequence"/>
</dbReference>
<feature type="transmembrane region" description="Helical" evidence="7">
    <location>
        <begin position="34"/>
        <end position="55"/>
    </location>
</feature>
<evidence type="ECO:0000259" key="8">
    <source>
        <dbReference type="PROSITE" id="PS50893"/>
    </source>
</evidence>
<evidence type="ECO:0000256" key="7">
    <source>
        <dbReference type="SAM" id="Phobius"/>
    </source>
</evidence>
<keyword evidence="3" id="KW-0547">Nucleotide-binding</keyword>
<feature type="transmembrane region" description="Helical" evidence="7">
    <location>
        <begin position="357"/>
        <end position="382"/>
    </location>
</feature>
<organism evidence="10 11">
    <name type="scientific">Durusdinium trenchii</name>
    <dbReference type="NCBI Taxonomy" id="1381693"/>
    <lineage>
        <taxon>Eukaryota</taxon>
        <taxon>Sar</taxon>
        <taxon>Alveolata</taxon>
        <taxon>Dinophyceae</taxon>
        <taxon>Suessiales</taxon>
        <taxon>Symbiodiniaceae</taxon>
        <taxon>Durusdinium</taxon>
    </lineage>
</organism>
<evidence type="ECO:0000256" key="1">
    <source>
        <dbReference type="ARBA" id="ARBA00004141"/>
    </source>
</evidence>
<dbReference type="PROSITE" id="PS50893">
    <property type="entry name" value="ABC_TRANSPORTER_2"/>
    <property type="match status" value="1"/>
</dbReference>
<dbReference type="PANTHER" id="PTHR43394:SF1">
    <property type="entry name" value="ATP-BINDING CASSETTE SUB-FAMILY B MEMBER 10, MITOCHONDRIAL"/>
    <property type="match status" value="1"/>
</dbReference>
<feature type="domain" description="ABC transporter" evidence="8">
    <location>
        <begin position="422"/>
        <end position="661"/>
    </location>
</feature>
<evidence type="ECO:0000259" key="9">
    <source>
        <dbReference type="PROSITE" id="PS50929"/>
    </source>
</evidence>
<dbReference type="Gene3D" id="1.20.1560.10">
    <property type="entry name" value="ABC transporter type 1, transmembrane domain"/>
    <property type="match status" value="2"/>
</dbReference>
<proteinExistence type="predicted"/>
<comment type="caution">
    <text evidence="10">The sequence shown here is derived from an EMBL/GenBank/DDBJ whole genome shotgun (WGS) entry which is preliminary data.</text>
</comment>
<dbReference type="SMART" id="SM00382">
    <property type="entry name" value="AAA"/>
    <property type="match status" value="1"/>
</dbReference>
<dbReference type="InterPro" id="IPR039421">
    <property type="entry name" value="Type_1_exporter"/>
</dbReference>
<dbReference type="PANTHER" id="PTHR43394">
    <property type="entry name" value="ATP-DEPENDENT PERMEASE MDL1, MITOCHONDRIAL"/>
    <property type="match status" value="1"/>
</dbReference>
<dbReference type="Pfam" id="PF00005">
    <property type="entry name" value="ABC_tran"/>
    <property type="match status" value="1"/>
</dbReference>
<dbReference type="EMBL" id="CAXAMN010014335">
    <property type="protein sequence ID" value="CAK9043018.1"/>
    <property type="molecule type" value="Genomic_DNA"/>
</dbReference>
<evidence type="ECO:0000313" key="10">
    <source>
        <dbReference type="EMBL" id="CAK9043018.1"/>
    </source>
</evidence>
<dbReference type="InterPro" id="IPR011527">
    <property type="entry name" value="ABC1_TM_dom"/>
</dbReference>
<evidence type="ECO:0000256" key="6">
    <source>
        <dbReference type="ARBA" id="ARBA00023136"/>
    </source>
</evidence>
<feature type="transmembrane region" description="Helical" evidence="7">
    <location>
        <begin position="76"/>
        <end position="95"/>
    </location>
</feature>
<reference evidence="10 11" key="1">
    <citation type="submission" date="2024-02" db="EMBL/GenBank/DDBJ databases">
        <authorList>
            <person name="Chen Y."/>
            <person name="Shah S."/>
            <person name="Dougan E. K."/>
            <person name="Thang M."/>
            <person name="Chan C."/>
        </authorList>
    </citation>
    <scope>NUCLEOTIDE SEQUENCE [LARGE SCALE GENOMIC DNA]</scope>
</reference>
<keyword evidence="11" id="KW-1185">Reference proteome</keyword>
<dbReference type="PROSITE" id="PS50929">
    <property type="entry name" value="ABC_TM1F"/>
    <property type="match status" value="1"/>
</dbReference>
<evidence type="ECO:0000256" key="5">
    <source>
        <dbReference type="ARBA" id="ARBA00022989"/>
    </source>
</evidence>
<evidence type="ECO:0000256" key="2">
    <source>
        <dbReference type="ARBA" id="ARBA00022692"/>
    </source>
</evidence>
<dbReference type="PROSITE" id="PS00211">
    <property type="entry name" value="ABC_TRANSPORTER_1"/>
    <property type="match status" value="1"/>
</dbReference>
<protein>
    <submittedName>
        <fullName evidence="10">Uncharacterized protein</fullName>
    </submittedName>
</protein>
<keyword evidence="2 7" id="KW-0812">Transmembrane</keyword>
<keyword evidence="4" id="KW-0067">ATP-binding</keyword>
<evidence type="ECO:0000313" key="11">
    <source>
        <dbReference type="Proteomes" id="UP001642484"/>
    </source>
</evidence>
<dbReference type="SUPFAM" id="SSF90123">
    <property type="entry name" value="ABC transporter transmembrane region"/>
    <property type="match status" value="2"/>
</dbReference>
<evidence type="ECO:0000256" key="4">
    <source>
        <dbReference type="ARBA" id="ARBA00022840"/>
    </source>
</evidence>
<dbReference type="InterPro" id="IPR036640">
    <property type="entry name" value="ABC1_TM_sf"/>
</dbReference>
<keyword evidence="6 7" id="KW-0472">Membrane</keyword>
<evidence type="ECO:0000256" key="3">
    <source>
        <dbReference type="ARBA" id="ARBA00022741"/>
    </source>
</evidence>
<gene>
    <name evidence="10" type="ORF">CCMP2556_LOCUS22815</name>
</gene>
<feature type="transmembrane region" description="Helical" evidence="7">
    <location>
        <begin position="146"/>
        <end position="171"/>
    </location>
</feature>
<dbReference type="InterPro" id="IPR027417">
    <property type="entry name" value="P-loop_NTPase"/>
</dbReference>
<dbReference type="InterPro" id="IPR017871">
    <property type="entry name" value="ABC_transporter-like_CS"/>
</dbReference>